<evidence type="ECO:0000256" key="1">
    <source>
        <dbReference type="SAM" id="Phobius"/>
    </source>
</evidence>
<dbReference type="Pfam" id="PF04892">
    <property type="entry name" value="VanZ"/>
    <property type="match status" value="1"/>
</dbReference>
<sequence length="130" mass="14463">MAYPFRWRRFAPPLWAALVVTWAGTVLVFSLIPNPPVPKTGWLSWDKLQHASAYAVMTFFLGMRLASTVRWRRSRWFWAALCAILFGALMEVAQGALTTSRTADVTDAVANAVGATLVAAAGRLFGRRYE</sequence>
<dbReference type="EMBL" id="AP027151">
    <property type="protein sequence ID" value="BDV43436.1"/>
    <property type="molecule type" value="Genomic_DNA"/>
</dbReference>
<dbReference type="PANTHER" id="PTHR28008:SF1">
    <property type="entry name" value="DOMAIN PROTEIN, PUTATIVE (AFU_ORTHOLOGUE AFUA_3G10980)-RELATED"/>
    <property type="match status" value="1"/>
</dbReference>
<keyword evidence="1" id="KW-0472">Membrane</keyword>
<protein>
    <recommendedName>
        <fullName evidence="2">VanZ-like domain-containing protein</fullName>
    </recommendedName>
</protein>
<feature type="transmembrane region" description="Helical" evidence="1">
    <location>
        <begin position="108"/>
        <end position="126"/>
    </location>
</feature>
<feature type="domain" description="VanZ-like" evidence="2">
    <location>
        <begin position="56"/>
        <end position="121"/>
    </location>
</feature>
<dbReference type="PANTHER" id="PTHR28008">
    <property type="entry name" value="DOMAIN PROTEIN, PUTATIVE (AFU_ORTHOLOGUE AFUA_3G10980)-RELATED"/>
    <property type="match status" value="1"/>
</dbReference>
<organism evidence="3 4">
    <name type="scientific">Geotalea uraniireducens</name>
    <dbReference type="NCBI Taxonomy" id="351604"/>
    <lineage>
        <taxon>Bacteria</taxon>
        <taxon>Pseudomonadati</taxon>
        <taxon>Thermodesulfobacteriota</taxon>
        <taxon>Desulfuromonadia</taxon>
        <taxon>Geobacterales</taxon>
        <taxon>Geobacteraceae</taxon>
        <taxon>Geotalea</taxon>
    </lineage>
</organism>
<name>A0ABM8EMJ1_9BACT</name>
<dbReference type="Proteomes" id="UP001317705">
    <property type="component" value="Chromosome"/>
</dbReference>
<accession>A0ABM8EMJ1</accession>
<evidence type="ECO:0000313" key="4">
    <source>
        <dbReference type="Proteomes" id="UP001317705"/>
    </source>
</evidence>
<reference evidence="3 4" key="1">
    <citation type="submission" date="2022-12" db="EMBL/GenBank/DDBJ databases">
        <title>Polyphasic characterization of Geotalea uranireducens NIT-SL11 newly isolated from a complex of sewage sludge and microbially reduced graphene oxide.</title>
        <authorList>
            <person name="Xie L."/>
            <person name="Yoshida N."/>
            <person name="Meng L."/>
        </authorList>
    </citation>
    <scope>NUCLEOTIDE SEQUENCE [LARGE SCALE GENOMIC DNA]</scope>
    <source>
        <strain evidence="3 4">NIT-SL11</strain>
    </source>
</reference>
<dbReference type="InterPro" id="IPR006976">
    <property type="entry name" value="VanZ-like"/>
</dbReference>
<feature type="transmembrane region" description="Helical" evidence="1">
    <location>
        <begin position="76"/>
        <end position="96"/>
    </location>
</feature>
<keyword evidence="1" id="KW-1133">Transmembrane helix</keyword>
<dbReference type="RefSeq" id="WP_281999548.1">
    <property type="nucleotide sequence ID" value="NZ_AP027151.1"/>
</dbReference>
<keyword evidence="4" id="KW-1185">Reference proteome</keyword>
<proteinExistence type="predicted"/>
<keyword evidence="1" id="KW-0812">Transmembrane</keyword>
<evidence type="ECO:0000259" key="2">
    <source>
        <dbReference type="Pfam" id="PF04892"/>
    </source>
</evidence>
<feature type="transmembrane region" description="Helical" evidence="1">
    <location>
        <begin position="52"/>
        <end position="69"/>
    </location>
</feature>
<gene>
    <name evidence="3" type="ORF">GURASL_23590</name>
</gene>
<dbReference type="NCBIfam" id="NF037970">
    <property type="entry name" value="vanZ_1"/>
    <property type="match status" value="1"/>
</dbReference>
<feature type="transmembrane region" description="Helical" evidence="1">
    <location>
        <begin position="12"/>
        <end position="32"/>
    </location>
</feature>
<evidence type="ECO:0000313" key="3">
    <source>
        <dbReference type="EMBL" id="BDV43436.1"/>
    </source>
</evidence>